<dbReference type="PANTHER" id="PTHR43381">
    <property type="entry name" value="TRANSLATION INITIATION FACTOR IF-2-RELATED"/>
    <property type="match status" value="1"/>
</dbReference>
<dbReference type="InterPro" id="IPR000178">
    <property type="entry name" value="TF_IF2_bacterial-like"/>
</dbReference>
<dbReference type="Gene3D" id="2.40.30.10">
    <property type="entry name" value="Translation factors"/>
    <property type="match status" value="2"/>
</dbReference>
<dbReference type="FunFam" id="3.40.50.300:FF:000019">
    <property type="entry name" value="Translation initiation factor IF-2"/>
    <property type="match status" value="1"/>
</dbReference>
<dbReference type="GO" id="GO:0003743">
    <property type="term" value="F:translation initiation factor activity"/>
    <property type="evidence" value="ECO:0007669"/>
    <property type="project" value="UniProtKB-UniRule"/>
</dbReference>
<dbReference type="Pfam" id="PF11987">
    <property type="entry name" value="IF-2"/>
    <property type="match status" value="1"/>
</dbReference>
<dbReference type="GO" id="GO:0005525">
    <property type="term" value="F:GTP binding"/>
    <property type="evidence" value="ECO:0007669"/>
    <property type="project" value="UniProtKB-KW"/>
</dbReference>
<dbReference type="EMBL" id="PEYD01000067">
    <property type="protein sequence ID" value="PIS39159.1"/>
    <property type="molecule type" value="Genomic_DNA"/>
</dbReference>
<comment type="similarity">
    <text evidence="1 8">Belongs to the TRAFAC class translation factor GTPase superfamily. Classic translation factor GTPase family. IF-2 subfamily.</text>
</comment>
<dbReference type="InterPro" id="IPR015760">
    <property type="entry name" value="TIF_IF2"/>
</dbReference>
<dbReference type="GO" id="GO:0005737">
    <property type="term" value="C:cytoplasm"/>
    <property type="evidence" value="ECO:0007669"/>
    <property type="project" value="UniProtKB-UniRule"/>
</dbReference>
<evidence type="ECO:0000313" key="11">
    <source>
        <dbReference type="Proteomes" id="UP000230088"/>
    </source>
</evidence>
<dbReference type="Proteomes" id="UP000230088">
    <property type="component" value="Unassembled WGS sequence"/>
</dbReference>
<evidence type="ECO:0000256" key="6">
    <source>
        <dbReference type="ARBA" id="ARBA00023134"/>
    </source>
</evidence>
<dbReference type="PANTHER" id="PTHR43381:SF4">
    <property type="entry name" value="EUKARYOTIC TRANSLATION INITIATION FACTOR 5B"/>
    <property type="match status" value="1"/>
</dbReference>
<dbReference type="AlphaFoldDB" id="A0A2H0YLM7"/>
<evidence type="ECO:0000256" key="1">
    <source>
        <dbReference type="ARBA" id="ARBA00007733"/>
    </source>
</evidence>
<evidence type="ECO:0000259" key="9">
    <source>
        <dbReference type="PROSITE" id="PS51722"/>
    </source>
</evidence>
<dbReference type="InterPro" id="IPR027417">
    <property type="entry name" value="P-loop_NTPase"/>
</dbReference>
<dbReference type="InterPro" id="IPR000795">
    <property type="entry name" value="T_Tr_GTP-bd_dom"/>
</dbReference>
<feature type="domain" description="Tr-type G" evidence="9">
    <location>
        <begin position="11"/>
        <end position="180"/>
    </location>
</feature>
<keyword evidence="6" id="KW-0342">GTP-binding</keyword>
<dbReference type="SUPFAM" id="SSF52540">
    <property type="entry name" value="P-loop containing nucleoside triphosphate hydrolases"/>
    <property type="match status" value="1"/>
</dbReference>
<dbReference type="InterPro" id="IPR053905">
    <property type="entry name" value="EF-G-like_DII"/>
</dbReference>
<dbReference type="NCBIfam" id="TIGR00487">
    <property type="entry name" value="IF-2"/>
    <property type="match status" value="1"/>
</dbReference>
<evidence type="ECO:0000256" key="7">
    <source>
        <dbReference type="NCBIfam" id="TIGR00487"/>
    </source>
</evidence>
<protein>
    <recommendedName>
        <fullName evidence="2 7">Translation initiation factor IF-2</fullName>
    </recommendedName>
</protein>
<evidence type="ECO:0000256" key="5">
    <source>
        <dbReference type="ARBA" id="ARBA00022917"/>
    </source>
</evidence>
<comment type="function">
    <text evidence="8">One of the essential components for the initiation of protein synthesis. Protects formylmethionyl-tRNA from spontaneous hydrolysis and promotes its binding to the 30S ribosomal subunits. Also involved in the hydrolysis of GTP during the formation of the 70S ribosomal complex.</text>
</comment>
<dbReference type="GO" id="GO:0003924">
    <property type="term" value="F:GTPase activity"/>
    <property type="evidence" value="ECO:0007669"/>
    <property type="project" value="InterPro"/>
</dbReference>
<dbReference type="SUPFAM" id="SSF50447">
    <property type="entry name" value="Translation proteins"/>
    <property type="match status" value="2"/>
</dbReference>
<dbReference type="InterPro" id="IPR009000">
    <property type="entry name" value="Transl_B-barrel_sf"/>
</dbReference>
<name>A0A2H0YLM7_9BACT</name>
<dbReference type="PROSITE" id="PS01176">
    <property type="entry name" value="IF2"/>
    <property type="match status" value="1"/>
</dbReference>
<evidence type="ECO:0000256" key="8">
    <source>
        <dbReference type="RuleBase" id="RU000644"/>
    </source>
</evidence>
<keyword evidence="3 8" id="KW-0396">Initiation factor</keyword>
<gene>
    <name evidence="10" type="primary">infB</name>
    <name evidence="10" type="ORF">COT33_03480</name>
</gene>
<evidence type="ECO:0000256" key="3">
    <source>
        <dbReference type="ARBA" id="ARBA00022540"/>
    </source>
</evidence>
<dbReference type="InterPro" id="IPR036925">
    <property type="entry name" value="TIF_IF2_dom3_sf"/>
</dbReference>
<dbReference type="NCBIfam" id="TIGR00231">
    <property type="entry name" value="small_GTP"/>
    <property type="match status" value="1"/>
</dbReference>
<dbReference type="Gene3D" id="3.40.50.300">
    <property type="entry name" value="P-loop containing nucleotide triphosphate hydrolases"/>
    <property type="match status" value="1"/>
</dbReference>
<evidence type="ECO:0000313" key="10">
    <source>
        <dbReference type="EMBL" id="PIS39159.1"/>
    </source>
</evidence>
<accession>A0A2H0YLM7</accession>
<dbReference type="Gene3D" id="3.40.50.10050">
    <property type="entry name" value="Translation initiation factor IF- 2, domain 3"/>
    <property type="match status" value="1"/>
</dbReference>
<dbReference type="CDD" id="cd01887">
    <property type="entry name" value="IF2_eIF5B"/>
    <property type="match status" value="1"/>
</dbReference>
<sequence length="506" mass="55863">MVEEKKQNIVSRPPVVVIMGHVDHGKTSILDYIRKTHIAEKETGGITQHIGAYQVEIGNKKITFIDTPGHEAFSAMRLRGARVADIAILVVDAAQGIQAQTKEAIEQIKLAGIPFIIALNKIDKPESNPEKIKGELRKEGLLVESLGGKVPSVEVSAKTGKGIKELLEMINLVAEMGELKADTLKPAEGVIIESYLDSQRGPTATLILNNGILKVSEILATPSTFGKIKVLENFQGRPIEKAQPSDPVIVIGFERAPRVGENFKVFPDIESAKNQLKPSKAKVPLAVLKINPEQKVLNLILKTDVLGSLEVIEQVLKEIPRPTSIATGNDRQEKIILRILKSEVGKINESDIRLAKSSRAIILGFRVKTDSVARVFAEREKVKILQFGIIYELVEGIRKIIESRTKTEEVRVDLGKVKILALFLDEKNRQIIGGKVIEGEIKRGVSIEVLRQEKIIGKGKLINLKRDKKDVEKVIKGQDCGMLFAGDVKTEQGDVLLFYEKRRAGL</sequence>
<dbReference type="InterPro" id="IPR023115">
    <property type="entry name" value="TIF_IF2_dom3"/>
</dbReference>
<evidence type="ECO:0000256" key="2">
    <source>
        <dbReference type="ARBA" id="ARBA00020675"/>
    </source>
</evidence>
<comment type="caution">
    <text evidence="10">The sequence shown here is derived from an EMBL/GenBank/DDBJ whole genome shotgun (WGS) entry which is preliminary data.</text>
</comment>
<keyword evidence="4" id="KW-0547">Nucleotide-binding</keyword>
<dbReference type="FunFam" id="3.40.50.10050:FF:000001">
    <property type="entry name" value="Translation initiation factor IF-2"/>
    <property type="match status" value="1"/>
</dbReference>
<dbReference type="Pfam" id="PF22042">
    <property type="entry name" value="EF-G_D2"/>
    <property type="match status" value="1"/>
</dbReference>
<dbReference type="PROSITE" id="PS51722">
    <property type="entry name" value="G_TR_2"/>
    <property type="match status" value="1"/>
</dbReference>
<proteinExistence type="inferred from homology"/>
<dbReference type="SUPFAM" id="SSF52156">
    <property type="entry name" value="Initiation factor IF2/eIF5b, domain 3"/>
    <property type="match status" value="1"/>
</dbReference>
<dbReference type="InterPro" id="IPR005225">
    <property type="entry name" value="Small_GTP-bd"/>
</dbReference>
<evidence type="ECO:0000256" key="4">
    <source>
        <dbReference type="ARBA" id="ARBA00022741"/>
    </source>
</evidence>
<keyword evidence="5 8" id="KW-0648">Protein biosynthesis</keyword>
<organism evidence="10 11">
    <name type="scientific">Candidatus Nealsonbacteria bacterium CG08_land_8_20_14_0_20_38_20</name>
    <dbReference type="NCBI Taxonomy" id="1974705"/>
    <lineage>
        <taxon>Bacteria</taxon>
        <taxon>Candidatus Nealsoniibacteriota</taxon>
    </lineage>
</organism>
<reference evidence="11" key="1">
    <citation type="submission" date="2017-09" db="EMBL/GenBank/DDBJ databases">
        <title>Depth-based differentiation of microbial function through sediment-hosted aquifers and enrichment of novel symbionts in the deep terrestrial subsurface.</title>
        <authorList>
            <person name="Probst A.J."/>
            <person name="Ladd B."/>
            <person name="Jarett J.K."/>
            <person name="Geller-Mcgrath D.E."/>
            <person name="Sieber C.M.K."/>
            <person name="Emerson J.B."/>
            <person name="Anantharaman K."/>
            <person name="Thomas B.C."/>
            <person name="Malmstrom R."/>
            <person name="Stieglmeier M."/>
            <person name="Klingl A."/>
            <person name="Woyke T."/>
            <person name="Ryan C.M."/>
            <person name="Banfield J.F."/>
        </authorList>
    </citation>
    <scope>NUCLEOTIDE SEQUENCE [LARGE SCALE GENOMIC DNA]</scope>
</reference>
<dbReference type="Pfam" id="PF00009">
    <property type="entry name" value="GTP_EFTU"/>
    <property type="match status" value="1"/>
</dbReference>